<evidence type="ECO:0000313" key="8">
    <source>
        <dbReference type="WBParaSite" id="SMRG1_91030.2"/>
    </source>
</evidence>
<dbReference type="WBParaSite" id="SMRG1_91030.2">
    <property type="protein sequence ID" value="SMRG1_91030.2"/>
    <property type="gene ID" value="SMRG1_91030"/>
</dbReference>
<dbReference type="Pfam" id="PF14775">
    <property type="entry name" value="NYD-SP28_assoc"/>
    <property type="match status" value="1"/>
</dbReference>
<evidence type="ECO:0000259" key="6">
    <source>
        <dbReference type="Pfam" id="PF14775"/>
    </source>
</evidence>
<keyword evidence="2 3" id="KW-0175">Coiled coil</keyword>
<evidence type="ECO:0000313" key="7">
    <source>
        <dbReference type="Proteomes" id="UP000050790"/>
    </source>
</evidence>
<feature type="coiled-coil region" evidence="3">
    <location>
        <begin position="328"/>
        <end position="380"/>
    </location>
</feature>
<dbReference type="PANTHER" id="PTHR21625">
    <property type="entry name" value="NYD-SP28 PROTEIN"/>
    <property type="match status" value="1"/>
</dbReference>
<organism evidence="7 8">
    <name type="scientific">Schistosoma margrebowiei</name>
    <dbReference type="NCBI Taxonomy" id="48269"/>
    <lineage>
        <taxon>Eukaryota</taxon>
        <taxon>Metazoa</taxon>
        <taxon>Spiralia</taxon>
        <taxon>Lophotrochozoa</taxon>
        <taxon>Platyhelminthes</taxon>
        <taxon>Trematoda</taxon>
        <taxon>Digenea</taxon>
        <taxon>Strigeidida</taxon>
        <taxon>Schistosomatoidea</taxon>
        <taxon>Schistosomatidae</taxon>
        <taxon>Schistosoma</taxon>
    </lineage>
</organism>
<feature type="region of interest" description="Disordered" evidence="4">
    <location>
        <begin position="668"/>
        <end position="690"/>
    </location>
</feature>
<dbReference type="GO" id="GO:0003352">
    <property type="term" value="P:regulation of cilium movement"/>
    <property type="evidence" value="ECO:0007669"/>
    <property type="project" value="TreeGrafter"/>
</dbReference>
<dbReference type="GO" id="GO:0005858">
    <property type="term" value="C:axonemal dynein complex"/>
    <property type="evidence" value="ECO:0007669"/>
    <property type="project" value="InterPro"/>
</dbReference>
<dbReference type="AlphaFoldDB" id="A0AA85ALH3"/>
<proteinExistence type="inferred from homology"/>
<dbReference type="GO" id="GO:0060285">
    <property type="term" value="P:cilium-dependent cell motility"/>
    <property type="evidence" value="ECO:0007669"/>
    <property type="project" value="TreeGrafter"/>
</dbReference>
<name>A0AA85ALH3_9TREM</name>
<evidence type="ECO:0000256" key="2">
    <source>
        <dbReference type="ARBA" id="ARBA00023054"/>
    </source>
</evidence>
<reference evidence="8" key="1">
    <citation type="submission" date="2023-11" db="UniProtKB">
        <authorList>
            <consortium name="WormBaseParasite"/>
        </authorList>
    </citation>
    <scope>IDENTIFICATION</scope>
</reference>
<dbReference type="InterPro" id="IPR029440">
    <property type="entry name" value="DRC1_C"/>
</dbReference>
<dbReference type="Proteomes" id="UP000050790">
    <property type="component" value="Unassembled WGS sequence"/>
</dbReference>
<evidence type="ECO:0000256" key="1">
    <source>
        <dbReference type="ARBA" id="ARBA00009688"/>
    </source>
</evidence>
<accession>A0AA85ALH3</accession>
<evidence type="ECO:0000256" key="3">
    <source>
        <dbReference type="SAM" id="Coils"/>
    </source>
</evidence>
<dbReference type="InterPro" id="IPR039505">
    <property type="entry name" value="DRC1/2_N"/>
</dbReference>
<feature type="coiled-coil region" evidence="3">
    <location>
        <begin position="144"/>
        <end position="171"/>
    </location>
</feature>
<evidence type="ECO:0000259" key="5">
    <source>
        <dbReference type="Pfam" id="PF14772"/>
    </source>
</evidence>
<protein>
    <recommendedName>
        <fullName evidence="9">Dynein regulatory complex protein 1</fullName>
    </recommendedName>
</protein>
<evidence type="ECO:0000256" key="4">
    <source>
        <dbReference type="SAM" id="MobiDB-lite"/>
    </source>
</evidence>
<comment type="similarity">
    <text evidence="1">Belongs to the DRC1 family.</text>
</comment>
<dbReference type="GO" id="GO:0070286">
    <property type="term" value="P:axonemal dynein complex assembly"/>
    <property type="evidence" value="ECO:0007669"/>
    <property type="project" value="InterPro"/>
</dbReference>
<sequence>MALNDQNKKFYFKEKEIKDVGPSVDSDDIEQRIAARRLRIQNRLERLRGDVHSNENKSSKKEIGLGRSQIDLSSKRISKLISDGDAFITNIRVACDAREYFKRTEDHELNHNRIRVLEDEATRSLEVFNKITEQWEKAQESELLDETKEMLDKQNTLCKDLIAEKNKLINELNLEIKAKDDHYVRELKKRTDDIDLLAERMESQIKAIQRTYREELIAIENAFVDQREKLTSEQNAEWGILMNEIKQKQTNYLKQREDQAIEYEKELYDLRTKYSEEYNALKISLGAEVETFESHLQKLKSTYQLNLEKLDYNYQVLKRRDEENTVLKSNQKRRITRLQDTLNNLRIKSTKQEQQYKVENEQLSEDYKRRMENYSDLQKKSKLLIESVQRNFHDIWIMNEENLKQLGNRLLEAHRIITEQQLGLTWNPPDISFMENVGPVKQITNIPPAIIAMELALQSDKKNFPDSQNVTSENKIPTTLKEVSSKTVKEFLHLLCYEPEFLIDENIKRLLEPLGYEEGLLLRLDTILTVLGVQTEEDLNMLFTYFVEQQKDNKSQLKRVPSTTIEELSESVQKSPSKYTSSQSLQESSDKMNETVNFIQDESNKVELTVNGKCSIKIDHSNDEIKADESSISHETKKSSYKWNLISPVHVIDAIYQFTEDIHRCKHSKDKNNIDNHNDGDDDDNKNNKSTKSTETFIQLNHKFKNNLPLITMKNLSSLNNIEISKTSFNFNKINTFDDYRIRDDSNDLIYWNKYKQNIVTEEWEDIWNNLYLASEKYYNVLKHRAKLIHDTDSLRKQNAELRHLLQQYMNSKVNYELQIPPSKIMSFI</sequence>
<feature type="domain" description="Dynein regulatory complex protein 1/2 N-terminal" evidence="5">
    <location>
        <begin position="93"/>
        <end position="194"/>
    </location>
</feature>
<feature type="compositionally biased region" description="Polar residues" evidence="4">
    <location>
        <begin position="561"/>
        <end position="587"/>
    </location>
</feature>
<dbReference type="Pfam" id="PF14772">
    <property type="entry name" value="NYD-SP28"/>
    <property type="match status" value="1"/>
</dbReference>
<dbReference type="PANTHER" id="PTHR21625:SF1">
    <property type="entry name" value="DYNEIN REGULATORY COMPLEX PROTEIN 1"/>
    <property type="match status" value="1"/>
</dbReference>
<feature type="region of interest" description="Disordered" evidence="4">
    <location>
        <begin position="556"/>
        <end position="591"/>
    </location>
</feature>
<evidence type="ECO:0008006" key="9">
    <source>
        <dbReference type="Google" id="ProtNLM"/>
    </source>
</evidence>
<feature type="compositionally biased region" description="Basic and acidic residues" evidence="4">
    <location>
        <begin position="670"/>
        <end position="679"/>
    </location>
</feature>
<dbReference type="InterPro" id="IPR039750">
    <property type="entry name" value="DRC1/DRC2"/>
</dbReference>
<feature type="domain" description="Dynein regulatory complex protein 1 C-terminal" evidence="6">
    <location>
        <begin position="751"/>
        <end position="810"/>
    </location>
</feature>